<evidence type="ECO:0000256" key="5">
    <source>
        <dbReference type="ARBA" id="ARBA00022842"/>
    </source>
</evidence>
<dbReference type="Gene3D" id="3.90.79.10">
    <property type="entry name" value="Nucleoside Triphosphate Pyrophosphohydrolase"/>
    <property type="match status" value="1"/>
</dbReference>
<accession>A0A930GTC9</accession>
<keyword evidence="3" id="KW-0479">Metal-binding</keyword>
<evidence type="ECO:0000256" key="2">
    <source>
        <dbReference type="ARBA" id="ARBA00001946"/>
    </source>
</evidence>
<dbReference type="InterPro" id="IPR000086">
    <property type="entry name" value="NUDIX_hydrolase_dom"/>
</dbReference>
<comment type="caution">
    <text evidence="8">The sequence shown here is derived from an EMBL/GenBank/DDBJ whole genome shotgun (WGS) entry which is preliminary data.</text>
</comment>
<dbReference type="CDD" id="cd03426">
    <property type="entry name" value="NUDIX_CoAse_Nudt7"/>
    <property type="match status" value="1"/>
</dbReference>
<keyword evidence="6" id="KW-0464">Manganese</keyword>
<dbReference type="AlphaFoldDB" id="A0A930GTC9"/>
<evidence type="ECO:0000259" key="7">
    <source>
        <dbReference type="PROSITE" id="PS51462"/>
    </source>
</evidence>
<dbReference type="Pfam" id="PF00293">
    <property type="entry name" value="NUDIX"/>
    <property type="match status" value="1"/>
</dbReference>
<dbReference type="Proteomes" id="UP000780345">
    <property type="component" value="Unassembled WGS sequence"/>
</dbReference>
<comment type="cofactor">
    <cofactor evidence="1">
        <name>Mn(2+)</name>
        <dbReference type="ChEBI" id="CHEBI:29035"/>
    </cofactor>
</comment>
<evidence type="ECO:0000256" key="3">
    <source>
        <dbReference type="ARBA" id="ARBA00022723"/>
    </source>
</evidence>
<dbReference type="PROSITE" id="PS51462">
    <property type="entry name" value="NUDIX"/>
    <property type="match status" value="1"/>
</dbReference>
<feature type="domain" description="Nudix hydrolase" evidence="7">
    <location>
        <begin position="34"/>
        <end position="168"/>
    </location>
</feature>
<protein>
    <submittedName>
        <fullName evidence="8">CoA pyrophosphatase</fullName>
    </submittedName>
</protein>
<sequence>MEMRQNDLVDFFGQAFHYASMAQEERNRFVRLEGKTAAVLLAVVRREGQWQIVLTRRADTLRHHTGQIAFAGGRSDEGDKDFIVTALRETEEETGIAPHFWQVFPPLPPYYTPSGYEVHPVLALCPENPPTCVNSGEVAEIFYLPLDFALDMDNYGSRSFIYESNMIATPVLPYLHYDIWGLTALILYGLAERYQYYCAGRKGVK</sequence>
<evidence type="ECO:0000313" key="8">
    <source>
        <dbReference type="EMBL" id="MBF1265346.1"/>
    </source>
</evidence>
<evidence type="ECO:0000256" key="4">
    <source>
        <dbReference type="ARBA" id="ARBA00022801"/>
    </source>
</evidence>
<dbReference type="PANTHER" id="PTHR12992">
    <property type="entry name" value="NUDIX HYDROLASE"/>
    <property type="match status" value="1"/>
</dbReference>
<name>A0A930GTC9_NEISI</name>
<keyword evidence="4" id="KW-0378">Hydrolase</keyword>
<dbReference type="NCBIfam" id="NF007980">
    <property type="entry name" value="PRK10707.1"/>
    <property type="match status" value="1"/>
</dbReference>
<dbReference type="InterPro" id="IPR015797">
    <property type="entry name" value="NUDIX_hydrolase-like_dom_sf"/>
</dbReference>
<organism evidence="8 9">
    <name type="scientific">Neisseria sicca</name>
    <dbReference type="NCBI Taxonomy" id="490"/>
    <lineage>
        <taxon>Bacteria</taxon>
        <taxon>Pseudomonadati</taxon>
        <taxon>Pseudomonadota</taxon>
        <taxon>Betaproteobacteria</taxon>
        <taxon>Neisseriales</taxon>
        <taxon>Neisseriaceae</taxon>
        <taxon>Neisseria</taxon>
    </lineage>
</organism>
<proteinExistence type="predicted"/>
<dbReference type="GO" id="GO:0010945">
    <property type="term" value="F:coenzyme A diphosphatase activity"/>
    <property type="evidence" value="ECO:0007669"/>
    <property type="project" value="InterPro"/>
</dbReference>
<reference evidence="8" key="1">
    <citation type="submission" date="2020-04" db="EMBL/GenBank/DDBJ databases">
        <title>Deep metagenomics examines the oral microbiome during advanced dental caries in children, revealing novel taxa and co-occurrences with host molecules.</title>
        <authorList>
            <person name="Baker J.L."/>
            <person name="Morton J.T."/>
            <person name="Dinis M."/>
            <person name="Alvarez R."/>
            <person name="Tran N.C."/>
            <person name="Knight R."/>
            <person name="Edlund A."/>
        </authorList>
    </citation>
    <scope>NUCLEOTIDE SEQUENCE</scope>
    <source>
        <strain evidence="8">JCVI_32_bin.62</strain>
    </source>
</reference>
<gene>
    <name evidence="8" type="ORF">HXM80_06635</name>
</gene>
<dbReference type="EMBL" id="JABZQQ010000048">
    <property type="protein sequence ID" value="MBF1265346.1"/>
    <property type="molecule type" value="Genomic_DNA"/>
</dbReference>
<dbReference type="PANTHER" id="PTHR12992:SF11">
    <property type="entry name" value="MITOCHONDRIAL COENZYME A DIPHOSPHATASE NUDT8"/>
    <property type="match status" value="1"/>
</dbReference>
<dbReference type="InterPro" id="IPR045121">
    <property type="entry name" value="CoAse"/>
</dbReference>
<keyword evidence="5" id="KW-0460">Magnesium</keyword>
<dbReference type="SUPFAM" id="SSF55811">
    <property type="entry name" value="Nudix"/>
    <property type="match status" value="1"/>
</dbReference>
<evidence type="ECO:0000256" key="1">
    <source>
        <dbReference type="ARBA" id="ARBA00001936"/>
    </source>
</evidence>
<evidence type="ECO:0000256" key="6">
    <source>
        <dbReference type="ARBA" id="ARBA00023211"/>
    </source>
</evidence>
<evidence type="ECO:0000313" key="9">
    <source>
        <dbReference type="Proteomes" id="UP000780345"/>
    </source>
</evidence>
<comment type="cofactor">
    <cofactor evidence="2">
        <name>Mg(2+)</name>
        <dbReference type="ChEBI" id="CHEBI:18420"/>
    </cofactor>
</comment>
<dbReference type="GO" id="GO:0046872">
    <property type="term" value="F:metal ion binding"/>
    <property type="evidence" value="ECO:0007669"/>
    <property type="project" value="UniProtKB-KW"/>
</dbReference>